<organism evidence="5 6">
    <name type="scientific">Selenomonas bovis</name>
    <dbReference type="NCBI Taxonomy" id="416586"/>
    <lineage>
        <taxon>Bacteria</taxon>
        <taxon>Bacillati</taxon>
        <taxon>Bacillota</taxon>
        <taxon>Negativicutes</taxon>
        <taxon>Selenomonadales</taxon>
        <taxon>Selenomonadaceae</taxon>
        <taxon>Selenomonas</taxon>
    </lineage>
</organism>
<dbReference type="Proteomes" id="UP000543804">
    <property type="component" value="Unassembled WGS sequence"/>
</dbReference>
<comment type="similarity">
    <text evidence="1">Belongs to the universal stress protein A family.</text>
</comment>
<dbReference type="Pfam" id="PF00582">
    <property type="entry name" value="Usp"/>
    <property type="match status" value="1"/>
</dbReference>
<proteinExistence type="inferred from homology"/>
<name>A0A848BAF3_9FIRM</name>
<evidence type="ECO:0000256" key="1">
    <source>
        <dbReference type="ARBA" id="ARBA00008791"/>
    </source>
</evidence>
<gene>
    <name evidence="5" type="ORF">HF878_06350</name>
</gene>
<dbReference type="EMBL" id="JABAFA010000019">
    <property type="protein sequence ID" value="NMD99094.1"/>
    <property type="molecule type" value="Genomic_DNA"/>
</dbReference>
<protein>
    <submittedName>
        <fullName evidence="5">Universal stress protein</fullName>
    </submittedName>
</protein>
<keyword evidence="3" id="KW-0067">ATP-binding</keyword>
<dbReference type="CDD" id="cd00293">
    <property type="entry name" value="USP-like"/>
    <property type="match status" value="1"/>
</dbReference>
<dbReference type="PRINTS" id="PR01438">
    <property type="entry name" value="UNVRSLSTRESS"/>
</dbReference>
<evidence type="ECO:0000256" key="2">
    <source>
        <dbReference type="ARBA" id="ARBA00022741"/>
    </source>
</evidence>
<dbReference type="PANTHER" id="PTHR46268:SF27">
    <property type="entry name" value="UNIVERSAL STRESS PROTEIN RV2623"/>
    <property type="match status" value="1"/>
</dbReference>
<sequence length="164" mass="17606">MPQQVSCQRILVPTDGSGQAFKAVLDAIHLAAATGAELTLLMVVDYNKNVAAFEQVSLGGYVPAELKVAAYRFLADLMHLIPSAVRAHPRVEAGDPRELIVSVAEEEEESDLIVMGSRGFGTFRSLLVGSVSRFVLEQAACPVLLVKGLPDDWDEEARCAAPLT</sequence>
<dbReference type="InterPro" id="IPR006016">
    <property type="entry name" value="UspA"/>
</dbReference>
<evidence type="ECO:0000259" key="4">
    <source>
        <dbReference type="Pfam" id="PF00582"/>
    </source>
</evidence>
<accession>A0A848BAF3</accession>
<evidence type="ECO:0000313" key="6">
    <source>
        <dbReference type="Proteomes" id="UP000543804"/>
    </source>
</evidence>
<evidence type="ECO:0000313" key="5">
    <source>
        <dbReference type="EMBL" id="NMD99094.1"/>
    </source>
</evidence>
<dbReference type="GO" id="GO:0005524">
    <property type="term" value="F:ATP binding"/>
    <property type="evidence" value="ECO:0007669"/>
    <property type="project" value="UniProtKB-KW"/>
</dbReference>
<dbReference type="SUPFAM" id="SSF52402">
    <property type="entry name" value="Adenine nucleotide alpha hydrolases-like"/>
    <property type="match status" value="1"/>
</dbReference>
<dbReference type="AlphaFoldDB" id="A0A848BAF3"/>
<feature type="domain" description="UspA" evidence="4">
    <location>
        <begin position="8"/>
        <end position="147"/>
    </location>
</feature>
<dbReference type="InterPro" id="IPR006015">
    <property type="entry name" value="Universal_stress_UspA"/>
</dbReference>
<dbReference type="Gene3D" id="3.40.50.620">
    <property type="entry name" value="HUPs"/>
    <property type="match status" value="1"/>
</dbReference>
<keyword evidence="2" id="KW-0547">Nucleotide-binding</keyword>
<dbReference type="InterPro" id="IPR014729">
    <property type="entry name" value="Rossmann-like_a/b/a_fold"/>
</dbReference>
<dbReference type="PANTHER" id="PTHR46268">
    <property type="entry name" value="STRESS RESPONSE PROTEIN NHAX"/>
    <property type="match status" value="1"/>
</dbReference>
<reference evidence="5 6" key="1">
    <citation type="submission" date="2020-04" db="EMBL/GenBank/DDBJ databases">
        <authorList>
            <person name="Hitch T.C.A."/>
            <person name="Wylensek D."/>
            <person name="Clavel T."/>
        </authorList>
    </citation>
    <scope>NUCLEOTIDE SEQUENCE [LARGE SCALE GENOMIC DNA]</scope>
    <source>
        <strain evidence="5 6">PG-130-P53-12</strain>
    </source>
</reference>
<evidence type="ECO:0000256" key="3">
    <source>
        <dbReference type="ARBA" id="ARBA00022840"/>
    </source>
</evidence>
<keyword evidence="6" id="KW-1185">Reference proteome</keyword>
<comment type="caution">
    <text evidence="5">The sequence shown here is derived from an EMBL/GenBank/DDBJ whole genome shotgun (WGS) entry which is preliminary data.</text>
</comment>